<feature type="signal peptide" evidence="1">
    <location>
        <begin position="1"/>
        <end position="24"/>
    </location>
</feature>
<dbReference type="RefSeq" id="WP_326840414.1">
    <property type="nucleotide sequence ID" value="NZ_JBKWRC010000018.1"/>
</dbReference>
<accession>A0A928KY64</accession>
<dbReference type="InterPro" id="IPR006059">
    <property type="entry name" value="SBP"/>
</dbReference>
<reference evidence="2" key="1">
    <citation type="submission" date="2019-04" db="EMBL/GenBank/DDBJ databases">
        <title>Evolution of Biomass-Degrading Anaerobic Consortia Revealed by Metagenomics.</title>
        <authorList>
            <person name="Peng X."/>
        </authorList>
    </citation>
    <scope>NUCLEOTIDE SEQUENCE</scope>
    <source>
        <strain evidence="2">SIG551</strain>
    </source>
</reference>
<evidence type="ECO:0000313" key="3">
    <source>
        <dbReference type="Proteomes" id="UP000754750"/>
    </source>
</evidence>
<dbReference type="Gene3D" id="3.40.190.10">
    <property type="entry name" value="Periplasmic binding protein-like II"/>
    <property type="match status" value="1"/>
</dbReference>
<gene>
    <name evidence="2" type="ORF">E7512_08365</name>
</gene>
<organism evidence="2 3">
    <name type="scientific">Faecalispora sporosphaeroides</name>
    <dbReference type="NCBI Taxonomy" id="1549"/>
    <lineage>
        <taxon>Bacteria</taxon>
        <taxon>Bacillati</taxon>
        <taxon>Bacillota</taxon>
        <taxon>Clostridia</taxon>
        <taxon>Eubacteriales</taxon>
        <taxon>Oscillospiraceae</taxon>
        <taxon>Faecalispora</taxon>
    </lineage>
</organism>
<protein>
    <submittedName>
        <fullName evidence="2">ABC transporter substrate-binding protein</fullName>
    </submittedName>
</protein>
<name>A0A928KY64_9FIRM</name>
<feature type="chain" id="PRO_5039279421" evidence="1">
    <location>
        <begin position="25"/>
        <end position="441"/>
    </location>
</feature>
<evidence type="ECO:0000313" key="2">
    <source>
        <dbReference type="EMBL" id="MBE6833577.1"/>
    </source>
</evidence>
<comment type="caution">
    <text evidence="2">The sequence shown here is derived from an EMBL/GenBank/DDBJ whole genome shotgun (WGS) entry which is preliminary data.</text>
</comment>
<dbReference type="InterPro" id="IPR050490">
    <property type="entry name" value="Bact_solute-bd_prot1"/>
</dbReference>
<sequence length="441" mass="47057">MKKIIAVLASIAMVSSLFSGCAGGSQPASTASGAASGAASSSASAPVSINYYGGWTGGDLDKMSALVQKFNESQSEVQVTFTSLQWSQMFTKFLADYQAGSTPDVVAMHTFELGQFVDMGVLNADAIKGLNLNAADYIKTAWDGTILNDVQYGIPLDVNMHALYYNKDLFKAAGIASAPTNKEELIAAAQKLTVDANGKNATESGFDAANIKQYGFGFLQNHHAFYQTFALMNQQGYNPFTDNMTTLSLDSGKTSAALQFLEDLVYKYKVTPAGEKSPIDDFKAGSVAMVIDGNWQLSGVNSAAKFDWDTAAYPQIFSQKAVWGAAELLAIPNNKDADKVKAAQAFIKWLSDNSAEWALSGQIPANVKAQQAATKIKGIDAYNSELDYVKFLPAHKKSVKIFSSAAPSPILTAAQNAMLNGKDPAEITKQLESDINKVLAG</sequence>
<evidence type="ECO:0000256" key="1">
    <source>
        <dbReference type="SAM" id="SignalP"/>
    </source>
</evidence>
<dbReference type="EMBL" id="SVNY01000003">
    <property type="protein sequence ID" value="MBE6833577.1"/>
    <property type="molecule type" value="Genomic_DNA"/>
</dbReference>
<dbReference type="PROSITE" id="PS51257">
    <property type="entry name" value="PROKAR_LIPOPROTEIN"/>
    <property type="match status" value="1"/>
</dbReference>
<keyword evidence="1" id="KW-0732">Signal</keyword>
<dbReference type="PANTHER" id="PTHR43649:SF30">
    <property type="entry name" value="ABC TRANSPORTER SUBSTRATE-BINDING PROTEIN"/>
    <property type="match status" value="1"/>
</dbReference>
<proteinExistence type="predicted"/>
<dbReference type="Proteomes" id="UP000754750">
    <property type="component" value="Unassembled WGS sequence"/>
</dbReference>
<dbReference type="Pfam" id="PF13416">
    <property type="entry name" value="SBP_bac_8"/>
    <property type="match status" value="1"/>
</dbReference>
<dbReference type="SUPFAM" id="SSF53850">
    <property type="entry name" value="Periplasmic binding protein-like II"/>
    <property type="match status" value="1"/>
</dbReference>
<dbReference type="PANTHER" id="PTHR43649">
    <property type="entry name" value="ARABINOSE-BINDING PROTEIN-RELATED"/>
    <property type="match status" value="1"/>
</dbReference>
<dbReference type="AlphaFoldDB" id="A0A928KY64"/>
<dbReference type="CDD" id="cd14748">
    <property type="entry name" value="PBP2_UgpB"/>
    <property type="match status" value="1"/>
</dbReference>